<protein>
    <submittedName>
        <fullName evidence="1">Acid phosphatase-related</fullName>
    </submittedName>
</protein>
<dbReference type="Proteomes" id="UP001056778">
    <property type="component" value="Chromosome 6"/>
</dbReference>
<comment type="caution">
    <text evidence="1">The sequence shown here is derived from an EMBL/GenBank/DDBJ whole genome shotgun (WGS) entry which is preliminary data.</text>
</comment>
<keyword evidence="2" id="KW-1185">Reference proteome</keyword>
<evidence type="ECO:0000313" key="2">
    <source>
        <dbReference type="Proteomes" id="UP001056778"/>
    </source>
</evidence>
<dbReference type="EMBL" id="CM043020">
    <property type="protein sequence ID" value="KAI4458935.1"/>
    <property type="molecule type" value="Genomic_DNA"/>
</dbReference>
<evidence type="ECO:0000313" key="1">
    <source>
        <dbReference type="EMBL" id="KAI4458935.1"/>
    </source>
</evidence>
<accession>A0ACB9SWL0</accession>
<organism evidence="1 2">
    <name type="scientific">Holotrichia oblita</name>
    <name type="common">Chafer beetle</name>
    <dbReference type="NCBI Taxonomy" id="644536"/>
    <lineage>
        <taxon>Eukaryota</taxon>
        <taxon>Metazoa</taxon>
        <taxon>Ecdysozoa</taxon>
        <taxon>Arthropoda</taxon>
        <taxon>Hexapoda</taxon>
        <taxon>Insecta</taxon>
        <taxon>Pterygota</taxon>
        <taxon>Neoptera</taxon>
        <taxon>Endopterygota</taxon>
        <taxon>Coleoptera</taxon>
        <taxon>Polyphaga</taxon>
        <taxon>Scarabaeiformia</taxon>
        <taxon>Scarabaeidae</taxon>
        <taxon>Melolonthinae</taxon>
        <taxon>Holotrichia</taxon>
    </lineage>
</organism>
<gene>
    <name evidence="1" type="ORF">MML48_6g00012885</name>
</gene>
<proteinExistence type="predicted"/>
<reference evidence="1" key="1">
    <citation type="submission" date="2022-04" db="EMBL/GenBank/DDBJ databases">
        <title>Chromosome-scale genome assembly of Holotrichia oblita Faldermann.</title>
        <authorList>
            <person name="Rongchong L."/>
        </authorList>
    </citation>
    <scope>NUCLEOTIDE SEQUENCE</scope>
    <source>
        <strain evidence="1">81SQS9</strain>
    </source>
</reference>
<sequence length="370" mass="42467">MVTQLGTLIFCALIFCTVDARTKLKEYHNSPNSLRLLHVVFRHGDRTQDGAYPTDPYRNETFYPVGLGQLTNAGKVREYNIGRYLRSTYNGFIPTIYSPGILEAISSPYPRCKASMQLVLAGLFPPVAMQKWSPSLNWNPIPYDYSPQSGNMLFFSYSNCPNYWTLIAEYRESSTFKKVYEPYEDVVNYLMEKSGLTPSPFGVALLLYSTLRSQQEWGLTLPDWTRSVWPEPVTYLTKLDWQQLFPTEKTRPLGAGFLMSKIINDTQLFIDKDPSVEGLKTHLYSGHDLNIAAILTWLGTPDIHVPQYGSFIIFEIHEISNVPHVRVVHQNYEYGTPQVVEIPHCGFYCPFGKFIELYSNYTNRFDLCYG</sequence>
<name>A0ACB9SWL0_HOLOL</name>